<dbReference type="InterPro" id="IPR052162">
    <property type="entry name" value="Sensor_kinase/Photoreceptor"/>
</dbReference>
<dbReference type="SMART" id="SM00448">
    <property type="entry name" value="REC"/>
    <property type="match status" value="1"/>
</dbReference>
<evidence type="ECO:0000256" key="8">
    <source>
        <dbReference type="ARBA" id="ARBA00022989"/>
    </source>
</evidence>
<dbReference type="InterPro" id="IPR003660">
    <property type="entry name" value="HAMP_dom"/>
</dbReference>
<dbReference type="Pfam" id="PF02518">
    <property type="entry name" value="HATPase_c"/>
    <property type="match status" value="1"/>
</dbReference>
<dbReference type="Proteomes" id="UP000321805">
    <property type="component" value="Chromosome"/>
</dbReference>
<name>A0A5B8U144_9ACTN</name>
<dbReference type="Gene3D" id="3.40.50.2300">
    <property type="match status" value="1"/>
</dbReference>
<keyword evidence="17" id="KW-1185">Reference proteome</keyword>
<keyword evidence="8 12" id="KW-1133">Transmembrane helix</keyword>
<evidence type="ECO:0000256" key="4">
    <source>
        <dbReference type="ARBA" id="ARBA00022553"/>
    </source>
</evidence>
<keyword evidence="5" id="KW-0808">Transferase</keyword>
<evidence type="ECO:0000256" key="5">
    <source>
        <dbReference type="ARBA" id="ARBA00022679"/>
    </source>
</evidence>
<evidence type="ECO:0000259" key="13">
    <source>
        <dbReference type="PROSITE" id="PS50109"/>
    </source>
</evidence>
<protein>
    <recommendedName>
        <fullName evidence="3">histidine kinase</fullName>
        <ecNumber evidence="3">2.7.13.3</ecNumber>
    </recommendedName>
</protein>
<evidence type="ECO:0000256" key="10">
    <source>
        <dbReference type="PROSITE-ProRule" id="PRU00169"/>
    </source>
</evidence>
<keyword evidence="9" id="KW-0902">Two-component regulatory system</keyword>
<feature type="domain" description="Response regulatory" evidence="14">
    <location>
        <begin position="23"/>
        <end position="138"/>
    </location>
</feature>
<dbReference type="SUPFAM" id="SSF55874">
    <property type="entry name" value="ATPase domain of HSP90 chaperone/DNA topoisomerase II/histidine kinase"/>
    <property type="match status" value="1"/>
</dbReference>
<feature type="coiled-coil region" evidence="11">
    <location>
        <begin position="668"/>
        <end position="706"/>
    </location>
</feature>
<evidence type="ECO:0000256" key="6">
    <source>
        <dbReference type="ARBA" id="ARBA00022692"/>
    </source>
</evidence>
<dbReference type="InterPro" id="IPR001789">
    <property type="entry name" value="Sig_transdc_resp-reg_receiver"/>
</dbReference>
<dbReference type="InterPro" id="IPR003594">
    <property type="entry name" value="HATPase_dom"/>
</dbReference>
<feature type="domain" description="Histidine kinase" evidence="13">
    <location>
        <begin position="709"/>
        <end position="926"/>
    </location>
</feature>
<dbReference type="Pfam" id="PF00072">
    <property type="entry name" value="Response_reg"/>
    <property type="match status" value="1"/>
</dbReference>
<dbReference type="CDD" id="cd00082">
    <property type="entry name" value="HisKA"/>
    <property type="match status" value="1"/>
</dbReference>
<dbReference type="CDD" id="cd00156">
    <property type="entry name" value="REC"/>
    <property type="match status" value="1"/>
</dbReference>
<dbReference type="PROSITE" id="PS50885">
    <property type="entry name" value="HAMP"/>
    <property type="match status" value="1"/>
</dbReference>
<feature type="transmembrane region" description="Helical" evidence="12">
    <location>
        <begin position="600"/>
        <end position="622"/>
    </location>
</feature>
<accession>A0A5B8U144</accession>
<dbReference type="InterPro" id="IPR036457">
    <property type="entry name" value="PPM-type-like_dom_sf"/>
</dbReference>
<evidence type="ECO:0000256" key="2">
    <source>
        <dbReference type="ARBA" id="ARBA00004236"/>
    </source>
</evidence>
<dbReference type="GO" id="GO:0000155">
    <property type="term" value="F:phosphorelay sensor kinase activity"/>
    <property type="evidence" value="ECO:0007669"/>
    <property type="project" value="InterPro"/>
</dbReference>
<dbReference type="OrthoDB" id="9808408at2"/>
<evidence type="ECO:0000259" key="14">
    <source>
        <dbReference type="PROSITE" id="PS50110"/>
    </source>
</evidence>
<dbReference type="EMBL" id="CP042430">
    <property type="protein sequence ID" value="QEC46711.1"/>
    <property type="molecule type" value="Genomic_DNA"/>
</dbReference>
<feature type="transmembrane region" description="Helical" evidence="12">
    <location>
        <begin position="427"/>
        <end position="450"/>
    </location>
</feature>
<dbReference type="SUPFAM" id="SSF47384">
    <property type="entry name" value="Homodimeric domain of signal transducing histidine kinase"/>
    <property type="match status" value="1"/>
</dbReference>
<evidence type="ECO:0000256" key="12">
    <source>
        <dbReference type="SAM" id="Phobius"/>
    </source>
</evidence>
<evidence type="ECO:0000256" key="1">
    <source>
        <dbReference type="ARBA" id="ARBA00000085"/>
    </source>
</evidence>
<evidence type="ECO:0000256" key="7">
    <source>
        <dbReference type="ARBA" id="ARBA00022777"/>
    </source>
</evidence>
<evidence type="ECO:0000256" key="3">
    <source>
        <dbReference type="ARBA" id="ARBA00012438"/>
    </source>
</evidence>
<evidence type="ECO:0000313" key="17">
    <source>
        <dbReference type="Proteomes" id="UP000321805"/>
    </source>
</evidence>
<keyword evidence="4 10" id="KW-0597">Phosphoprotein</keyword>
<evidence type="ECO:0000313" key="16">
    <source>
        <dbReference type="EMBL" id="QEC46711.1"/>
    </source>
</evidence>
<reference evidence="16 17" key="1">
    <citation type="journal article" date="2018" name="J. Microbiol.">
        <title>Baekduia soli gen. nov., sp. nov., a novel bacterium isolated from the soil of Baekdu Mountain and proposal of a novel family name, Baekduiaceae fam. nov.</title>
        <authorList>
            <person name="An D.S."/>
            <person name="Siddiqi M.Z."/>
            <person name="Kim K.H."/>
            <person name="Yu H.S."/>
            <person name="Im W.T."/>
        </authorList>
    </citation>
    <scope>NUCLEOTIDE SEQUENCE [LARGE SCALE GENOMIC DNA]</scope>
    <source>
        <strain evidence="16 17">BR7-21</strain>
    </source>
</reference>
<dbReference type="InterPro" id="IPR036890">
    <property type="entry name" value="HATPase_C_sf"/>
</dbReference>
<dbReference type="Gene3D" id="3.30.565.10">
    <property type="entry name" value="Histidine kinase-like ATPase, C-terminal domain"/>
    <property type="match status" value="1"/>
</dbReference>
<dbReference type="EC" id="2.7.13.3" evidence="3"/>
<sequence>MSAMHAPADGDDRPALLGGPHLQVLLVEDDDGDAFLFEDLLQDSDLEVTVVRRRNVADAVQALSAEISCVVLDLGLPDADGLTALHRLRAAGPGVPMLVLTGLSDAARGLEAVAAGAQDYLLKGRVDGELLARSIRYAVERQRAELVHDELRAAQRDAEESARLERGLLPRPIVSDPRLQVATGSRPGRARTLLGGDFFDVVQCGDGTLHAVIGDVCGHDPDAAALGVCLRIAWRTLVLGDRPAAEVLPTLEQVLVHERLGDDAFATACMVSVAPDRRSAEVRVAGHPAPVLVDDGGARELPAPPARPMLGIGSGPGSWPAAAIALPACWDLLLYTDGLIEGRVGRGAERLGAERLVQLVGGRTPCRAARPATRSSTGWSARRWSSTAATWPTTSRSWCCRWTPMAEPAAAPVIAPSRLTRRTSGQWLGLGAGALVLAALAGLLITLLALHRLAGARTQVVDRVDPARIAAQRYLIGMVDQETAVRGYVLSGQASFLRPYRTGAADAGRARAAIAAVAATGSVDRLGADLAVVRARERVWVDGYARPVIAAVRDRGPDPASAPSVADGKARFDALRTAFGRLDADLAVLRARERARLRHAATAATVAVLIAGLLLLAAALAASATLRRVVTTPLARLAADARRVARGAFDAPVRVQGPRDIAGLSTDVDSMRRRILAELEEVQAARRRLEAQALDLQRSNAELEQFAYVASHDLQEPLRKVASFCGMLQHRYHGQLDERADQYIDFAVDGAKRMQGLINDLLAFSRVGRMAGEMRPVDMGDVAAEALSNLETAIAEAGATVVVAGDLERVPGDRSLLVALLQNLVANAVKFAGDEPPQVRISASGGEGDGVRTFAVDDNGIGIEPRYADRIFVIFQRLHPKEEYEGTGIGLAMCRKIVEFHGGRIWLEPVGALGGASFRFTLPLVQEDDA</sequence>
<dbReference type="PROSITE" id="PS50109">
    <property type="entry name" value="HIS_KIN"/>
    <property type="match status" value="1"/>
</dbReference>
<dbReference type="GO" id="GO:0005886">
    <property type="term" value="C:plasma membrane"/>
    <property type="evidence" value="ECO:0007669"/>
    <property type="project" value="UniProtKB-SubCell"/>
</dbReference>
<dbReference type="Gene3D" id="3.60.40.10">
    <property type="entry name" value="PPM-type phosphatase domain"/>
    <property type="match status" value="1"/>
</dbReference>
<dbReference type="Gene3D" id="6.10.340.10">
    <property type="match status" value="1"/>
</dbReference>
<evidence type="ECO:0000256" key="11">
    <source>
        <dbReference type="SAM" id="Coils"/>
    </source>
</evidence>
<dbReference type="SMART" id="SM00387">
    <property type="entry name" value="HATPase_c"/>
    <property type="match status" value="1"/>
</dbReference>
<feature type="domain" description="HAMP" evidence="15">
    <location>
        <begin position="628"/>
        <end position="680"/>
    </location>
</feature>
<dbReference type="SMART" id="SM00388">
    <property type="entry name" value="HisKA"/>
    <property type="match status" value="1"/>
</dbReference>
<dbReference type="PROSITE" id="PS50110">
    <property type="entry name" value="RESPONSE_REGULATORY"/>
    <property type="match status" value="1"/>
</dbReference>
<comment type="catalytic activity">
    <reaction evidence="1">
        <text>ATP + protein L-histidine = ADP + protein N-phospho-L-histidine.</text>
        <dbReference type="EC" id="2.7.13.3"/>
    </reaction>
</comment>
<dbReference type="CDD" id="cd06225">
    <property type="entry name" value="HAMP"/>
    <property type="match status" value="1"/>
</dbReference>
<dbReference type="SMART" id="SM00331">
    <property type="entry name" value="PP2C_SIG"/>
    <property type="match status" value="1"/>
</dbReference>
<evidence type="ECO:0000256" key="9">
    <source>
        <dbReference type="ARBA" id="ARBA00023012"/>
    </source>
</evidence>
<dbReference type="SMART" id="SM00304">
    <property type="entry name" value="HAMP"/>
    <property type="match status" value="1"/>
</dbReference>
<evidence type="ECO:0000259" key="15">
    <source>
        <dbReference type="PROSITE" id="PS50885"/>
    </source>
</evidence>
<dbReference type="PANTHER" id="PTHR43304:SF1">
    <property type="entry name" value="PAC DOMAIN-CONTAINING PROTEIN"/>
    <property type="match status" value="1"/>
</dbReference>
<gene>
    <name evidence="16" type="ORF">FSW04_03340</name>
</gene>
<dbReference type="InterPro" id="IPR003661">
    <property type="entry name" value="HisK_dim/P_dom"/>
</dbReference>
<dbReference type="PANTHER" id="PTHR43304">
    <property type="entry name" value="PHYTOCHROME-LIKE PROTEIN CPH1"/>
    <property type="match status" value="1"/>
</dbReference>
<dbReference type="PRINTS" id="PR00344">
    <property type="entry name" value="BCTRLSENSOR"/>
</dbReference>
<dbReference type="InterPro" id="IPR005467">
    <property type="entry name" value="His_kinase_dom"/>
</dbReference>
<keyword evidence="11" id="KW-0175">Coiled coil</keyword>
<proteinExistence type="predicted"/>
<organism evidence="16 17">
    <name type="scientific">Baekduia soli</name>
    <dbReference type="NCBI Taxonomy" id="496014"/>
    <lineage>
        <taxon>Bacteria</taxon>
        <taxon>Bacillati</taxon>
        <taxon>Actinomycetota</taxon>
        <taxon>Thermoleophilia</taxon>
        <taxon>Solirubrobacterales</taxon>
        <taxon>Baekduiaceae</taxon>
        <taxon>Baekduia</taxon>
    </lineage>
</organism>
<dbReference type="InterPro" id="IPR036097">
    <property type="entry name" value="HisK_dim/P_sf"/>
</dbReference>
<keyword evidence="7" id="KW-0418">Kinase</keyword>
<dbReference type="InterPro" id="IPR004358">
    <property type="entry name" value="Sig_transdc_His_kin-like_C"/>
</dbReference>
<keyword evidence="6 12" id="KW-0812">Transmembrane</keyword>
<dbReference type="InterPro" id="IPR007891">
    <property type="entry name" value="CHASE3"/>
</dbReference>
<dbReference type="Pfam" id="PF00672">
    <property type="entry name" value="HAMP"/>
    <property type="match status" value="1"/>
</dbReference>
<dbReference type="Pfam" id="PF00512">
    <property type="entry name" value="HisKA"/>
    <property type="match status" value="1"/>
</dbReference>
<dbReference type="InterPro" id="IPR011006">
    <property type="entry name" value="CheY-like_superfamily"/>
</dbReference>
<keyword evidence="12" id="KW-0472">Membrane</keyword>
<comment type="subcellular location">
    <subcellularLocation>
        <location evidence="2">Cell membrane</location>
    </subcellularLocation>
</comment>
<dbReference type="SUPFAM" id="SSF52172">
    <property type="entry name" value="CheY-like"/>
    <property type="match status" value="1"/>
</dbReference>
<dbReference type="Pfam" id="PF05227">
    <property type="entry name" value="CHASE3"/>
    <property type="match status" value="1"/>
</dbReference>
<dbReference type="Pfam" id="PF07228">
    <property type="entry name" value="SpoIIE"/>
    <property type="match status" value="1"/>
</dbReference>
<dbReference type="AlphaFoldDB" id="A0A5B8U144"/>
<dbReference type="Gene3D" id="1.10.287.130">
    <property type="match status" value="1"/>
</dbReference>
<feature type="modified residue" description="4-aspartylphosphate" evidence="10">
    <location>
        <position position="73"/>
    </location>
</feature>
<dbReference type="InterPro" id="IPR001932">
    <property type="entry name" value="PPM-type_phosphatase-like_dom"/>
</dbReference>
<dbReference type="KEGG" id="bsol:FSW04_03340"/>